<reference evidence="1 2" key="1">
    <citation type="journal article" date="2020" name="Nature">
        <title>Six reference-quality genomes reveal evolution of bat adaptations.</title>
        <authorList>
            <person name="Jebb D."/>
            <person name="Huang Z."/>
            <person name="Pippel M."/>
            <person name="Hughes G.M."/>
            <person name="Lavrichenko K."/>
            <person name="Devanna P."/>
            <person name="Winkler S."/>
            <person name="Jermiin L.S."/>
            <person name="Skirmuntt E.C."/>
            <person name="Katzourakis A."/>
            <person name="Burkitt-Gray L."/>
            <person name="Ray D.A."/>
            <person name="Sullivan K.A.M."/>
            <person name="Roscito J.G."/>
            <person name="Kirilenko B.M."/>
            <person name="Davalos L.M."/>
            <person name="Corthals A.P."/>
            <person name="Power M.L."/>
            <person name="Jones G."/>
            <person name="Ransome R.D."/>
            <person name="Dechmann D.K.N."/>
            <person name="Locatelli A.G."/>
            <person name="Puechmaille S.J."/>
            <person name="Fedrigo O."/>
            <person name="Jarvis E.D."/>
            <person name="Hiller M."/>
            <person name="Vernes S.C."/>
            <person name="Myers E.W."/>
            <person name="Teeling E.C."/>
        </authorList>
    </citation>
    <scope>NUCLEOTIDE SEQUENCE [LARGE SCALE GENOMIC DNA]</scope>
    <source>
        <strain evidence="1">MPipKuh1</strain>
        <tissue evidence="1">Flight muscle</tissue>
    </source>
</reference>
<name>A0A7J7TPP5_PIPKU</name>
<protein>
    <recommendedName>
        <fullName evidence="3">Phosphodiesterase 1C</fullName>
    </recommendedName>
</protein>
<keyword evidence="2" id="KW-1185">Reference proteome</keyword>
<gene>
    <name evidence="1" type="ORF">mPipKuh1_013261</name>
</gene>
<dbReference type="AlphaFoldDB" id="A0A7J7TPP5"/>
<accession>A0A7J7TPP5</accession>
<sequence length="144" mass="15865">MTDASSKKEGFKKCRSATFSIDGFSFTIVANEAGDKAAGPLNRFSRFSRSKSQSCLWNSIIDGLTGNVKEKPRPTIVHDPRPPEQILADELPQLDSPEALVKTSFRLASSCKGSVSSFWFVLYFHHDTAPYLLTTLNGNRSAYG</sequence>
<dbReference type="EMBL" id="JACAGB010000026">
    <property type="protein sequence ID" value="KAF6302360.1"/>
    <property type="molecule type" value="Genomic_DNA"/>
</dbReference>
<evidence type="ECO:0000313" key="2">
    <source>
        <dbReference type="Proteomes" id="UP000558488"/>
    </source>
</evidence>
<comment type="caution">
    <text evidence="1">The sequence shown here is derived from an EMBL/GenBank/DDBJ whole genome shotgun (WGS) entry which is preliminary data.</text>
</comment>
<evidence type="ECO:0008006" key="3">
    <source>
        <dbReference type="Google" id="ProtNLM"/>
    </source>
</evidence>
<evidence type="ECO:0000313" key="1">
    <source>
        <dbReference type="EMBL" id="KAF6302360.1"/>
    </source>
</evidence>
<dbReference type="Proteomes" id="UP000558488">
    <property type="component" value="Unassembled WGS sequence"/>
</dbReference>
<proteinExistence type="predicted"/>
<organism evidence="1 2">
    <name type="scientific">Pipistrellus kuhlii</name>
    <name type="common">Kuhl's pipistrelle</name>
    <dbReference type="NCBI Taxonomy" id="59472"/>
    <lineage>
        <taxon>Eukaryota</taxon>
        <taxon>Metazoa</taxon>
        <taxon>Chordata</taxon>
        <taxon>Craniata</taxon>
        <taxon>Vertebrata</taxon>
        <taxon>Euteleostomi</taxon>
        <taxon>Mammalia</taxon>
        <taxon>Eutheria</taxon>
        <taxon>Laurasiatheria</taxon>
        <taxon>Chiroptera</taxon>
        <taxon>Yangochiroptera</taxon>
        <taxon>Vespertilionidae</taxon>
        <taxon>Pipistrellus</taxon>
    </lineage>
</organism>